<dbReference type="NCBIfam" id="TIGR00169">
    <property type="entry name" value="leuB"/>
    <property type="match status" value="1"/>
</dbReference>
<comment type="pathway">
    <text evidence="3 14 15">Amino-acid biosynthesis; L-leucine biosynthesis; L-leucine from 3-methyl-2-oxobutanoate: step 3/4.</text>
</comment>
<keyword evidence="18" id="KW-1185">Reference proteome</keyword>
<dbReference type="FunFam" id="3.40.718.10:FF:000006">
    <property type="entry name" value="3-isopropylmalate dehydrogenase"/>
    <property type="match status" value="1"/>
</dbReference>
<evidence type="ECO:0000256" key="1">
    <source>
        <dbReference type="ARBA" id="ARBA00000624"/>
    </source>
</evidence>
<keyword evidence="14" id="KW-0963">Cytoplasm</keyword>
<feature type="binding site" evidence="14">
    <location>
        <position position="221"/>
    </location>
    <ligand>
        <name>Mg(2+)</name>
        <dbReference type="ChEBI" id="CHEBI:18420"/>
    </ligand>
</feature>
<dbReference type="InterPro" id="IPR019818">
    <property type="entry name" value="IsoCit/isopropylmalate_DH_CS"/>
</dbReference>
<feature type="binding site" evidence="14">
    <location>
        <begin position="278"/>
        <end position="290"/>
    </location>
    <ligand>
        <name>NAD(+)</name>
        <dbReference type="ChEBI" id="CHEBI:57540"/>
    </ligand>
</feature>
<reference evidence="17 18" key="2">
    <citation type="submission" date="2019-09" db="EMBL/GenBank/DDBJ databases">
        <title>Complete Genome Sequence and Methylome Analysis of free living Spirochaetas.</title>
        <authorList>
            <person name="Leshcheva N."/>
            <person name="Mikheeva N."/>
        </authorList>
    </citation>
    <scope>NUCLEOTIDE SEQUENCE [LARGE SCALE GENOMIC DNA]</scope>
    <source>
        <strain evidence="17 18">P</strain>
    </source>
</reference>
<evidence type="ECO:0000256" key="12">
    <source>
        <dbReference type="ARBA" id="ARBA00023211"/>
    </source>
</evidence>
<dbReference type="AlphaFoldDB" id="A0A5C1Q9P9"/>
<evidence type="ECO:0000256" key="3">
    <source>
        <dbReference type="ARBA" id="ARBA00004762"/>
    </source>
</evidence>
<proteinExistence type="inferred from homology"/>
<name>A0A5C1Q9P9_9SPIO</name>
<dbReference type="GO" id="GO:0009098">
    <property type="term" value="P:L-leucine biosynthetic process"/>
    <property type="evidence" value="ECO:0007669"/>
    <property type="project" value="UniProtKB-UniRule"/>
</dbReference>
<evidence type="ECO:0000256" key="2">
    <source>
        <dbReference type="ARBA" id="ARBA00001936"/>
    </source>
</evidence>
<comment type="function">
    <text evidence="14 15">Catalyzes the oxidation of 3-carboxy-2-hydroxy-4-methylpentanoate (3-isopropylmalate) to 3-carboxy-4-methyl-2-oxopentanoate. The product decarboxylates to 4-methyl-2 oxopentanoate.</text>
</comment>
<evidence type="ECO:0000256" key="8">
    <source>
        <dbReference type="ARBA" id="ARBA00022723"/>
    </source>
</evidence>
<dbReference type="GO" id="GO:0000287">
    <property type="term" value="F:magnesium ion binding"/>
    <property type="evidence" value="ECO:0007669"/>
    <property type="project" value="InterPro"/>
</dbReference>
<comment type="subcellular location">
    <subcellularLocation>
        <location evidence="14">Cytoplasm</location>
    </subcellularLocation>
</comment>
<evidence type="ECO:0000256" key="10">
    <source>
        <dbReference type="ARBA" id="ARBA00023002"/>
    </source>
</evidence>
<keyword evidence="10 14" id="KW-0560">Oxidoreductase</keyword>
<dbReference type="KEGG" id="sper:EW093_02575"/>
<evidence type="ECO:0000313" key="18">
    <source>
        <dbReference type="Proteomes" id="UP000323824"/>
    </source>
</evidence>
<comment type="cofactor">
    <cofactor evidence="2">
        <name>Mn(2+)</name>
        <dbReference type="ChEBI" id="CHEBI:29035"/>
    </cofactor>
</comment>
<comment type="catalytic activity">
    <reaction evidence="1 14 15">
        <text>(2R,3S)-3-isopropylmalate + NAD(+) = 4-methyl-2-oxopentanoate + CO2 + NADH</text>
        <dbReference type="Rhea" id="RHEA:32271"/>
        <dbReference type="ChEBI" id="CHEBI:16526"/>
        <dbReference type="ChEBI" id="CHEBI:17865"/>
        <dbReference type="ChEBI" id="CHEBI:35121"/>
        <dbReference type="ChEBI" id="CHEBI:57540"/>
        <dbReference type="ChEBI" id="CHEBI:57945"/>
        <dbReference type="EC" id="1.1.1.85"/>
    </reaction>
</comment>
<keyword evidence="13 14" id="KW-0100">Branched-chain amino acid biosynthesis</keyword>
<feature type="domain" description="Isopropylmalate dehydrogenase-like" evidence="16">
    <location>
        <begin position="4"/>
        <end position="348"/>
    </location>
</feature>
<evidence type="ECO:0000313" key="17">
    <source>
        <dbReference type="EMBL" id="QEN03629.1"/>
    </source>
</evidence>
<evidence type="ECO:0000256" key="11">
    <source>
        <dbReference type="ARBA" id="ARBA00023027"/>
    </source>
</evidence>
<dbReference type="Pfam" id="PF00180">
    <property type="entry name" value="Iso_dh"/>
    <property type="match status" value="1"/>
</dbReference>
<evidence type="ECO:0000256" key="15">
    <source>
        <dbReference type="RuleBase" id="RU004445"/>
    </source>
</evidence>
<dbReference type="Gene3D" id="3.40.718.10">
    <property type="entry name" value="Isopropylmalate Dehydrogenase"/>
    <property type="match status" value="1"/>
</dbReference>
<evidence type="ECO:0000256" key="6">
    <source>
        <dbReference type="ARBA" id="ARBA00022430"/>
    </source>
</evidence>
<dbReference type="SMART" id="SM01329">
    <property type="entry name" value="Iso_dh"/>
    <property type="match status" value="1"/>
</dbReference>
<evidence type="ECO:0000256" key="5">
    <source>
        <dbReference type="ARBA" id="ARBA00011738"/>
    </source>
</evidence>
<keyword evidence="9 14" id="KW-0460">Magnesium</keyword>
<dbReference type="PROSITE" id="PS00470">
    <property type="entry name" value="IDH_IMDH"/>
    <property type="match status" value="1"/>
</dbReference>
<evidence type="ECO:0000259" key="16">
    <source>
        <dbReference type="SMART" id="SM01329"/>
    </source>
</evidence>
<keyword evidence="6 14" id="KW-0432">Leucine biosynthesis</keyword>
<protein>
    <recommendedName>
        <fullName evidence="14">3-isopropylmalate dehydrogenase</fullName>
        <ecNumber evidence="14">1.1.1.85</ecNumber>
    </recommendedName>
    <alternativeName>
        <fullName evidence="14">3-IPM-DH</fullName>
    </alternativeName>
    <alternativeName>
        <fullName evidence="14">Beta-IPM dehydrogenase</fullName>
        <shortName evidence="14">IMDH</shortName>
    </alternativeName>
</protein>
<dbReference type="Proteomes" id="UP000323824">
    <property type="component" value="Chromosome"/>
</dbReference>
<dbReference type="OrthoDB" id="9806254at2"/>
<dbReference type="GO" id="GO:0003862">
    <property type="term" value="F:3-isopropylmalate dehydrogenase activity"/>
    <property type="evidence" value="ECO:0007669"/>
    <property type="project" value="UniProtKB-UniRule"/>
</dbReference>
<comment type="similarity">
    <text evidence="4 14">Belongs to the isocitrate and isopropylmalate dehydrogenases family. LeuB type 1 subfamily.</text>
</comment>
<feature type="binding site" evidence="14">
    <location>
        <position position="97"/>
    </location>
    <ligand>
        <name>substrate</name>
    </ligand>
</feature>
<feature type="site" description="Important for catalysis" evidence="14">
    <location>
        <position position="189"/>
    </location>
</feature>
<feature type="site" description="Important for catalysis" evidence="14">
    <location>
        <position position="143"/>
    </location>
</feature>
<reference evidence="17 18" key="1">
    <citation type="submission" date="2019-02" db="EMBL/GenBank/DDBJ databases">
        <authorList>
            <person name="Fomenkov A."/>
            <person name="Dubinina G."/>
            <person name="Grabovich M."/>
            <person name="Vincze T."/>
            <person name="Roberts R.J."/>
        </authorList>
    </citation>
    <scope>NUCLEOTIDE SEQUENCE [LARGE SCALE GENOMIC DNA]</scope>
    <source>
        <strain evidence="17 18">P</strain>
    </source>
</reference>
<comment type="cofactor">
    <cofactor evidence="14 15">
        <name>Mg(2+)</name>
        <dbReference type="ChEBI" id="CHEBI:18420"/>
    </cofactor>
    <cofactor evidence="14 15">
        <name>Mn(2+)</name>
        <dbReference type="ChEBI" id="CHEBI:29035"/>
    </cofactor>
    <text evidence="14 15">Binds 1 Mg(2+) or Mn(2+) ion per subunit.</text>
</comment>
<organism evidence="17 18">
    <name type="scientific">Thiospirochaeta perfilievii</name>
    <dbReference type="NCBI Taxonomy" id="252967"/>
    <lineage>
        <taxon>Bacteria</taxon>
        <taxon>Pseudomonadati</taxon>
        <taxon>Spirochaetota</taxon>
        <taxon>Spirochaetia</taxon>
        <taxon>Spirochaetales</taxon>
        <taxon>Spirochaetaceae</taxon>
        <taxon>Thiospirochaeta</taxon>
    </lineage>
</organism>
<dbReference type="UniPathway" id="UPA00048">
    <property type="reaction ID" value="UER00072"/>
</dbReference>
<dbReference type="GO" id="GO:0005829">
    <property type="term" value="C:cytosol"/>
    <property type="evidence" value="ECO:0007669"/>
    <property type="project" value="TreeGrafter"/>
</dbReference>
<dbReference type="EMBL" id="CP035807">
    <property type="protein sequence ID" value="QEN03629.1"/>
    <property type="molecule type" value="Genomic_DNA"/>
</dbReference>
<evidence type="ECO:0000256" key="13">
    <source>
        <dbReference type="ARBA" id="ARBA00023304"/>
    </source>
</evidence>
<keyword evidence="7 14" id="KW-0028">Amino-acid biosynthesis</keyword>
<evidence type="ECO:0000256" key="4">
    <source>
        <dbReference type="ARBA" id="ARBA00008319"/>
    </source>
</evidence>
<dbReference type="PANTHER" id="PTHR42979">
    <property type="entry name" value="3-ISOPROPYLMALATE DEHYDROGENASE"/>
    <property type="match status" value="1"/>
</dbReference>
<sequence>MAYNIAVLPGDGIGPEVMAQALRVLKVVEEKFGFSCNLTEGLIGGAGYDAAGHPLPEETKEICLKSDAVFLGSIGGPKWENLPPELTPELGGLLALRKLLNLYANIRPAVIYEELKEMSPLSERILTDKVDFVTVRELAYGVYFGQPKMLEEDEAFDTMRYRKENVEQIARAAFDIAMKRDKRVTSVDKANVLSSSKLWRRVVEEVAKEYPEVTLNHQYVDNAAMQLMLNPLQYDVILTTNLFGDILSDESAAICGSLGMLPSASYGESISLYEPSGGSAPDIAGKNIANPIAQILSLAMMLESSFNEDAAAKAIRDAVDKAVTGGQRTGDIACGGKSITCSQMGDILCQYIKEA</sequence>
<evidence type="ECO:0000256" key="14">
    <source>
        <dbReference type="HAMAP-Rule" id="MF_01033"/>
    </source>
</evidence>
<evidence type="ECO:0000256" key="7">
    <source>
        <dbReference type="ARBA" id="ARBA00022605"/>
    </source>
</evidence>
<dbReference type="RefSeq" id="WP_149566887.1">
    <property type="nucleotide sequence ID" value="NZ_CP035807.1"/>
</dbReference>
<dbReference type="InterPro" id="IPR004429">
    <property type="entry name" value="Isopropylmalate_DH"/>
</dbReference>
<keyword evidence="12 14" id="KW-0464">Manganese</keyword>
<feature type="binding site" evidence="14">
    <location>
        <position position="136"/>
    </location>
    <ligand>
        <name>substrate</name>
    </ligand>
</feature>
<dbReference type="PANTHER" id="PTHR42979:SF1">
    <property type="entry name" value="3-ISOPROPYLMALATE DEHYDROGENASE"/>
    <property type="match status" value="1"/>
</dbReference>
<feature type="binding site" evidence="14">
    <location>
        <position position="249"/>
    </location>
    <ligand>
        <name>Mg(2+)</name>
        <dbReference type="ChEBI" id="CHEBI:18420"/>
    </ligand>
</feature>
<comment type="subunit">
    <text evidence="5 14 15">Homodimer.</text>
</comment>
<gene>
    <name evidence="14 17" type="primary">leuB</name>
    <name evidence="17" type="ORF">EW093_02575</name>
</gene>
<feature type="binding site" evidence="14">
    <location>
        <position position="107"/>
    </location>
    <ligand>
        <name>substrate</name>
    </ligand>
</feature>
<feature type="binding site" evidence="14">
    <location>
        <position position="245"/>
    </location>
    <ligand>
        <name>Mg(2+)</name>
        <dbReference type="ChEBI" id="CHEBI:18420"/>
    </ligand>
</feature>
<feature type="binding site" evidence="14">
    <location>
        <begin position="76"/>
        <end position="89"/>
    </location>
    <ligand>
        <name>NAD(+)</name>
        <dbReference type="ChEBI" id="CHEBI:57540"/>
    </ligand>
</feature>
<evidence type="ECO:0000256" key="9">
    <source>
        <dbReference type="ARBA" id="ARBA00022842"/>
    </source>
</evidence>
<keyword evidence="11 14" id="KW-0520">NAD</keyword>
<accession>A0A5C1Q9P9</accession>
<dbReference type="InterPro" id="IPR024084">
    <property type="entry name" value="IsoPropMal-DH-like_dom"/>
</dbReference>
<dbReference type="EC" id="1.1.1.85" evidence="14"/>
<dbReference type="HAMAP" id="MF_01033">
    <property type="entry name" value="LeuB_type1"/>
    <property type="match status" value="1"/>
</dbReference>
<feature type="binding site" evidence="14">
    <location>
        <position position="221"/>
    </location>
    <ligand>
        <name>substrate</name>
    </ligand>
</feature>
<dbReference type="GO" id="GO:0051287">
    <property type="term" value="F:NAD binding"/>
    <property type="evidence" value="ECO:0007669"/>
    <property type="project" value="InterPro"/>
</dbReference>
<keyword evidence="8 14" id="KW-0479">Metal-binding</keyword>
<dbReference type="SUPFAM" id="SSF53659">
    <property type="entry name" value="Isocitrate/Isopropylmalate dehydrogenase-like"/>
    <property type="match status" value="1"/>
</dbReference>